<evidence type="ECO:0000256" key="2">
    <source>
        <dbReference type="ARBA" id="ARBA00008573"/>
    </source>
</evidence>
<comment type="subcellular location">
    <subcellularLocation>
        <location evidence="1 6">Membrane</location>
        <topology evidence="1 6">Multi-pass membrane protein</topology>
    </subcellularLocation>
</comment>
<dbReference type="EMBL" id="HBGU01029121">
    <property type="protein sequence ID" value="CAD9450184.1"/>
    <property type="molecule type" value="Transcribed_RNA"/>
</dbReference>
<name>A0A7S2GF49_9EUKA</name>
<keyword evidence="4 7" id="KW-1133">Transmembrane helix</keyword>
<feature type="transmembrane region" description="Helical" evidence="7">
    <location>
        <begin position="32"/>
        <end position="50"/>
    </location>
</feature>
<dbReference type="GO" id="GO:0016020">
    <property type="term" value="C:membrane"/>
    <property type="evidence" value="ECO:0007669"/>
    <property type="project" value="UniProtKB-SubCell"/>
</dbReference>
<feature type="transmembrane region" description="Helical" evidence="7">
    <location>
        <begin position="86"/>
        <end position="105"/>
    </location>
</feature>
<dbReference type="Pfam" id="PF03134">
    <property type="entry name" value="TB2_DP1_HVA22"/>
    <property type="match status" value="1"/>
</dbReference>
<comment type="similarity">
    <text evidence="2 6">Belongs to the DP1 family.</text>
</comment>
<dbReference type="InterPro" id="IPR004345">
    <property type="entry name" value="TB2_DP1_HVA22"/>
</dbReference>
<reference evidence="8" key="1">
    <citation type="submission" date="2021-01" db="EMBL/GenBank/DDBJ databases">
        <authorList>
            <person name="Corre E."/>
            <person name="Pelletier E."/>
            <person name="Niang G."/>
            <person name="Scheremetjew M."/>
            <person name="Finn R."/>
            <person name="Kale V."/>
            <person name="Holt S."/>
            <person name="Cochrane G."/>
            <person name="Meng A."/>
            <person name="Brown T."/>
            <person name="Cohen L."/>
        </authorList>
    </citation>
    <scope>NUCLEOTIDE SEQUENCE</scope>
    <source>
        <strain evidence="8">UTEX LB 985</strain>
    </source>
</reference>
<dbReference type="AlphaFoldDB" id="A0A7S2GF49"/>
<feature type="transmembrane region" description="Helical" evidence="7">
    <location>
        <begin position="62"/>
        <end position="79"/>
    </location>
</feature>
<evidence type="ECO:0000256" key="5">
    <source>
        <dbReference type="ARBA" id="ARBA00023136"/>
    </source>
</evidence>
<dbReference type="PANTHER" id="PTHR12300">
    <property type="entry name" value="HVA22-LIKE PROTEINS"/>
    <property type="match status" value="1"/>
</dbReference>
<evidence type="ECO:0000256" key="6">
    <source>
        <dbReference type="RuleBase" id="RU362006"/>
    </source>
</evidence>
<keyword evidence="5 7" id="KW-0472">Membrane</keyword>
<feature type="transmembrane region" description="Helical" evidence="7">
    <location>
        <begin position="6"/>
        <end position="25"/>
    </location>
</feature>
<evidence type="ECO:0000313" key="8">
    <source>
        <dbReference type="EMBL" id="CAD9450184.1"/>
    </source>
</evidence>
<gene>
    <name evidence="8" type="ORF">CBRE1094_LOCUS15830</name>
</gene>
<sequence>MITSLYTIAINTSHLYGCYFFFVLLPGGLKRVIFIAVGTVYPLAASVVAVTTDETAEDDTQWLLYWCSFATLYLAMLLTEDILSYIPGYYALAVSAAVYLMLPMFRGADQIFRNLLVPLFRLQKQLALADVARIAANISKGVPKEEQVALRAQLTHVIAGHEHVE</sequence>
<organism evidence="8">
    <name type="scientific">Haptolina brevifila</name>
    <dbReference type="NCBI Taxonomy" id="156173"/>
    <lineage>
        <taxon>Eukaryota</taxon>
        <taxon>Haptista</taxon>
        <taxon>Haptophyta</taxon>
        <taxon>Prymnesiophyceae</taxon>
        <taxon>Prymnesiales</taxon>
        <taxon>Prymnesiaceae</taxon>
        <taxon>Haptolina</taxon>
    </lineage>
</organism>
<evidence type="ECO:0000256" key="1">
    <source>
        <dbReference type="ARBA" id="ARBA00004141"/>
    </source>
</evidence>
<evidence type="ECO:0000256" key="3">
    <source>
        <dbReference type="ARBA" id="ARBA00022692"/>
    </source>
</evidence>
<evidence type="ECO:0000256" key="4">
    <source>
        <dbReference type="ARBA" id="ARBA00022989"/>
    </source>
</evidence>
<proteinExistence type="inferred from homology"/>
<accession>A0A7S2GF49</accession>
<dbReference type="PANTHER" id="PTHR12300:SF161">
    <property type="entry name" value="RECEPTOR EXPRESSION-ENHANCING PROTEIN"/>
    <property type="match status" value="1"/>
</dbReference>
<evidence type="ECO:0008006" key="9">
    <source>
        <dbReference type="Google" id="ProtNLM"/>
    </source>
</evidence>
<protein>
    <recommendedName>
        <fullName evidence="9">Receptor expression-enhancing protein</fullName>
    </recommendedName>
</protein>
<evidence type="ECO:0000256" key="7">
    <source>
        <dbReference type="SAM" id="Phobius"/>
    </source>
</evidence>
<keyword evidence="3 7" id="KW-0812">Transmembrane</keyword>